<dbReference type="InterPro" id="IPR020568">
    <property type="entry name" value="Ribosomal_Su5_D2-typ_SF"/>
</dbReference>
<reference evidence="12 13" key="1">
    <citation type="submission" date="2016-10" db="EMBL/GenBank/DDBJ databases">
        <authorList>
            <person name="de Groot N.N."/>
        </authorList>
    </citation>
    <scope>NUCLEOTIDE SEQUENCE [LARGE SCALE GENOMIC DNA]</scope>
    <source>
        <strain evidence="12 13">DSM 16859</strain>
    </source>
</reference>
<dbReference type="PRINTS" id="PR00959">
    <property type="entry name" value="MEVGALKINASE"/>
</dbReference>
<evidence type="ECO:0000256" key="8">
    <source>
        <dbReference type="ARBA" id="ARBA00023098"/>
    </source>
</evidence>
<dbReference type="InterPro" id="IPR013750">
    <property type="entry name" value="GHMP_kinase_C_dom"/>
</dbReference>
<evidence type="ECO:0000256" key="7">
    <source>
        <dbReference type="ARBA" id="ARBA00022842"/>
    </source>
</evidence>
<dbReference type="UniPathway" id="UPA00057">
    <property type="reaction ID" value="UER00098"/>
</dbReference>
<evidence type="ECO:0000259" key="10">
    <source>
        <dbReference type="Pfam" id="PF00288"/>
    </source>
</evidence>
<gene>
    <name evidence="12" type="ORF">SAMN05443377_10244</name>
</gene>
<dbReference type="PANTHER" id="PTHR43290">
    <property type="entry name" value="MEVALONATE KINASE"/>
    <property type="match status" value="1"/>
</dbReference>
<dbReference type="Pfam" id="PF00288">
    <property type="entry name" value="GHMP_kinases_N"/>
    <property type="match status" value="1"/>
</dbReference>
<proteinExistence type="predicted"/>
<sequence length="317" mass="32994">MQLSPHAGSGDTWAKIILFGEHSVVYGHPALALPLRSLRMHAQVRPAAGVPMLRSLDYRGELAASGRRFACLRRAVDVALERVGQPHARLDIETVSDFPPERGMGSSAASAGAVIRAVLGAFGVSASPAELFELTQQAEQVAHGQPSGLDAAVTAAQGPVRFESGRMELVQMKLDAHLVVADSGIRGSTRVAVTGVRERYEREPGAVGELLADLGGLARQALRDVAEGNVHPLGEAMNHAQQLLTSLGVSHERLDVLNDAAIRAGALGAKLTGGGLGGCVISLAPTARIAQQVRSALTGAGAVATWIHPLQPVEVTA</sequence>
<keyword evidence="5 12" id="KW-0418">Kinase</keyword>
<evidence type="ECO:0000256" key="6">
    <source>
        <dbReference type="ARBA" id="ARBA00022840"/>
    </source>
</evidence>
<keyword evidence="7" id="KW-0460">Magnesium</keyword>
<keyword evidence="3" id="KW-0808">Transferase</keyword>
<keyword evidence="2" id="KW-0444">Lipid biosynthesis</keyword>
<dbReference type="AlphaFoldDB" id="A0A1H9Q1C0"/>
<dbReference type="InterPro" id="IPR014721">
    <property type="entry name" value="Ribsml_uS5_D2-typ_fold_subgr"/>
</dbReference>
<evidence type="ECO:0000256" key="3">
    <source>
        <dbReference type="ARBA" id="ARBA00022679"/>
    </source>
</evidence>
<evidence type="ECO:0000256" key="1">
    <source>
        <dbReference type="ARBA" id="ARBA00022490"/>
    </source>
</evidence>
<evidence type="ECO:0000313" key="12">
    <source>
        <dbReference type="EMBL" id="SER53673.1"/>
    </source>
</evidence>
<keyword evidence="6" id="KW-0067">ATP-binding</keyword>
<evidence type="ECO:0000256" key="2">
    <source>
        <dbReference type="ARBA" id="ARBA00022516"/>
    </source>
</evidence>
<dbReference type="PANTHER" id="PTHR43290:SF2">
    <property type="entry name" value="MEVALONATE KINASE"/>
    <property type="match status" value="1"/>
</dbReference>
<dbReference type="Proteomes" id="UP000198815">
    <property type="component" value="Unassembled WGS sequence"/>
</dbReference>
<dbReference type="NCBIfam" id="TIGR00549">
    <property type="entry name" value="mevalon_kin"/>
    <property type="match status" value="1"/>
</dbReference>
<keyword evidence="8" id="KW-0443">Lipid metabolism</keyword>
<keyword evidence="13" id="KW-1185">Reference proteome</keyword>
<keyword evidence="1" id="KW-0963">Cytoplasm</keyword>
<dbReference type="GO" id="GO:0019287">
    <property type="term" value="P:isopentenyl diphosphate biosynthetic process, mevalonate pathway"/>
    <property type="evidence" value="ECO:0007669"/>
    <property type="project" value="UniProtKB-UniPathway"/>
</dbReference>
<organism evidence="12 13">
    <name type="scientific">Propionibacterium cyclohexanicum</name>
    <dbReference type="NCBI Taxonomy" id="64702"/>
    <lineage>
        <taxon>Bacteria</taxon>
        <taxon>Bacillati</taxon>
        <taxon>Actinomycetota</taxon>
        <taxon>Actinomycetes</taxon>
        <taxon>Propionibacteriales</taxon>
        <taxon>Propionibacteriaceae</taxon>
        <taxon>Propionibacterium</taxon>
    </lineage>
</organism>
<evidence type="ECO:0000256" key="5">
    <source>
        <dbReference type="ARBA" id="ARBA00022777"/>
    </source>
</evidence>
<comment type="pathway">
    <text evidence="9">Isoprenoid biosynthesis; isopentenyl diphosphate biosynthesis via mevalonate pathway; isopentenyl diphosphate from (R)-mevalonate: step 1/3.</text>
</comment>
<accession>A0A1H9Q1C0</accession>
<evidence type="ECO:0000256" key="9">
    <source>
        <dbReference type="ARBA" id="ARBA00029438"/>
    </source>
</evidence>
<dbReference type="GO" id="GO:0004496">
    <property type="term" value="F:mevalonate kinase activity"/>
    <property type="evidence" value="ECO:0007669"/>
    <property type="project" value="InterPro"/>
</dbReference>
<evidence type="ECO:0000256" key="4">
    <source>
        <dbReference type="ARBA" id="ARBA00022741"/>
    </source>
</evidence>
<dbReference type="STRING" id="64702.SAMN05443377_10244"/>
<feature type="domain" description="GHMP kinase N-terminal" evidence="10">
    <location>
        <begin position="73"/>
        <end position="155"/>
    </location>
</feature>
<dbReference type="InterPro" id="IPR006204">
    <property type="entry name" value="GHMP_kinase_N_dom"/>
</dbReference>
<dbReference type="Pfam" id="PF08544">
    <property type="entry name" value="GHMP_kinases_C"/>
    <property type="match status" value="1"/>
</dbReference>
<dbReference type="Gene3D" id="3.30.70.890">
    <property type="entry name" value="GHMP kinase, C-terminal domain"/>
    <property type="match status" value="1"/>
</dbReference>
<dbReference type="InterPro" id="IPR036554">
    <property type="entry name" value="GHMP_kinase_C_sf"/>
</dbReference>
<dbReference type="GO" id="GO:0005524">
    <property type="term" value="F:ATP binding"/>
    <property type="evidence" value="ECO:0007669"/>
    <property type="project" value="UniProtKB-KW"/>
</dbReference>
<protein>
    <submittedName>
        <fullName evidence="12">Mevalonate kinase</fullName>
    </submittedName>
</protein>
<dbReference type="SUPFAM" id="SSF55060">
    <property type="entry name" value="GHMP Kinase, C-terminal domain"/>
    <property type="match status" value="1"/>
</dbReference>
<dbReference type="Gene3D" id="3.30.230.10">
    <property type="match status" value="1"/>
</dbReference>
<name>A0A1H9Q1C0_9ACTN</name>
<evidence type="ECO:0000259" key="11">
    <source>
        <dbReference type="Pfam" id="PF08544"/>
    </source>
</evidence>
<dbReference type="RefSeq" id="WP_218139180.1">
    <property type="nucleotide sequence ID" value="NZ_FOGZ01000002.1"/>
</dbReference>
<dbReference type="GO" id="GO:0005829">
    <property type="term" value="C:cytosol"/>
    <property type="evidence" value="ECO:0007669"/>
    <property type="project" value="TreeGrafter"/>
</dbReference>
<evidence type="ECO:0000313" key="13">
    <source>
        <dbReference type="Proteomes" id="UP000198815"/>
    </source>
</evidence>
<dbReference type="EMBL" id="FOGZ01000002">
    <property type="protein sequence ID" value="SER53673.1"/>
    <property type="molecule type" value="Genomic_DNA"/>
</dbReference>
<dbReference type="InterPro" id="IPR006205">
    <property type="entry name" value="Mev_gal_kin"/>
</dbReference>
<keyword evidence="4" id="KW-0547">Nucleotide-binding</keyword>
<dbReference type="SUPFAM" id="SSF54211">
    <property type="entry name" value="Ribosomal protein S5 domain 2-like"/>
    <property type="match status" value="1"/>
</dbReference>
<feature type="domain" description="GHMP kinase C-terminal" evidence="11">
    <location>
        <begin position="222"/>
        <end position="299"/>
    </location>
</feature>